<dbReference type="SMART" id="SM00824">
    <property type="entry name" value="PKS_TE"/>
    <property type="match status" value="1"/>
</dbReference>
<keyword evidence="2" id="KW-0378">Hydrolase</keyword>
<dbReference type="Proteomes" id="UP001193920">
    <property type="component" value="Unassembled WGS sequence"/>
</dbReference>
<evidence type="ECO:0000259" key="3">
    <source>
        <dbReference type="SMART" id="SM00824"/>
    </source>
</evidence>
<accession>A0AAW3YSZ2</accession>
<organism evidence="4">
    <name type="scientific">Xenorhabdus szentirmaii</name>
    <dbReference type="NCBI Taxonomy" id="290112"/>
    <lineage>
        <taxon>Bacteria</taxon>
        <taxon>Pseudomonadati</taxon>
        <taxon>Pseudomonadota</taxon>
        <taxon>Gammaproteobacteria</taxon>
        <taxon>Enterobacterales</taxon>
        <taxon>Morganellaceae</taxon>
        <taxon>Xenorhabdus</taxon>
    </lineage>
</organism>
<comment type="caution">
    <text evidence="4">The sequence shown here is derived from an EMBL/GenBank/DDBJ whole genome shotgun (WGS) entry which is preliminary data.</text>
</comment>
<protein>
    <submittedName>
        <fullName evidence="4">Thioesterase</fullName>
    </submittedName>
</protein>
<evidence type="ECO:0000313" key="4">
    <source>
        <dbReference type="EMBL" id="MBD2800446.1"/>
    </source>
</evidence>
<gene>
    <name evidence="4" type="ORF">ID854_08220</name>
</gene>
<dbReference type="GO" id="GO:0016787">
    <property type="term" value="F:hydrolase activity"/>
    <property type="evidence" value="ECO:0007669"/>
    <property type="project" value="UniProtKB-KW"/>
</dbReference>
<sequence>MTLFKNMKNFIDINDSKNADVRLYSIHHAGSSHMLYRSWAHLLPGWIKCIALEVPGRGMSFGEPLPKSMEQVIELFLNQVQTDKPFAIFGHSMGGLIAYELTLRLQSLGIPPVWLGLSACKPPHLKNKENLSRASFNDDELIEYLEKLGGSKDFCDDRVVMKMVLDIVRSDFRIIESWRMSDLEVSDKTIVHGFSGLYDAGVTPQMISCWKDYVSGEFLHSTFDGDHFYLNNFPSNLINKIANDLNFNR</sequence>
<dbReference type="Pfam" id="PF00975">
    <property type="entry name" value="Thioesterase"/>
    <property type="match status" value="1"/>
</dbReference>
<reference evidence="4" key="2">
    <citation type="journal article" date="2024" name="Toxins">
        <title>Genome Sequence Analysis of Native Xenorhabdus Strains Isolated from Entomopathogenic Nematodes in Argentina.</title>
        <authorList>
            <person name="Palma L."/>
            <person name="Frizzo L."/>
            <person name="Kaiser S."/>
            <person name="Berry C."/>
            <person name="Caballero P."/>
            <person name="Bode H.B."/>
            <person name="Del Valle E.E."/>
        </authorList>
    </citation>
    <scope>NUCLEOTIDE SEQUENCE</scope>
    <source>
        <strain evidence="4">M</strain>
    </source>
</reference>
<dbReference type="PANTHER" id="PTHR11487">
    <property type="entry name" value="THIOESTERASE"/>
    <property type="match status" value="1"/>
</dbReference>
<dbReference type="InterPro" id="IPR012223">
    <property type="entry name" value="TEII"/>
</dbReference>
<evidence type="ECO:0000256" key="1">
    <source>
        <dbReference type="ARBA" id="ARBA00007169"/>
    </source>
</evidence>
<dbReference type="PANTHER" id="PTHR11487:SF0">
    <property type="entry name" value="S-ACYL FATTY ACID SYNTHASE THIOESTERASE, MEDIUM CHAIN"/>
    <property type="match status" value="1"/>
</dbReference>
<dbReference type="AlphaFoldDB" id="A0AAW3YSZ2"/>
<dbReference type="InterPro" id="IPR001031">
    <property type="entry name" value="Thioesterase"/>
</dbReference>
<name>A0AAW3YSZ2_9GAMM</name>
<feature type="domain" description="Thioesterase TesA-like" evidence="3">
    <location>
        <begin position="29"/>
        <end position="211"/>
    </location>
</feature>
<dbReference type="RefSeq" id="WP_323868798.1">
    <property type="nucleotide sequence ID" value="NZ_JACXBF010000174.1"/>
</dbReference>
<dbReference type="GO" id="GO:0008610">
    <property type="term" value="P:lipid biosynthetic process"/>
    <property type="evidence" value="ECO:0007669"/>
    <property type="project" value="TreeGrafter"/>
</dbReference>
<dbReference type="EMBL" id="JACXBF010000174">
    <property type="protein sequence ID" value="MBD2800446.1"/>
    <property type="molecule type" value="Genomic_DNA"/>
</dbReference>
<dbReference type="InterPro" id="IPR029058">
    <property type="entry name" value="AB_hydrolase_fold"/>
</dbReference>
<comment type="similarity">
    <text evidence="1">Belongs to the thioesterase family.</text>
</comment>
<proteinExistence type="inferred from homology"/>
<dbReference type="InterPro" id="IPR020802">
    <property type="entry name" value="TesA-like"/>
</dbReference>
<evidence type="ECO:0000256" key="2">
    <source>
        <dbReference type="ARBA" id="ARBA00022801"/>
    </source>
</evidence>
<reference evidence="4" key="1">
    <citation type="submission" date="2020-09" db="EMBL/GenBank/DDBJ databases">
        <authorList>
            <person name="Palma L."/>
            <person name="Caballero P."/>
            <person name="Berry C."/>
            <person name="Del Valle E."/>
        </authorList>
    </citation>
    <scope>NUCLEOTIDE SEQUENCE</scope>
    <source>
        <strain evidence="4">M</strain>
    </source>
</reference>
<dbReference type="SUPFAM" id="SSF53474">
    <property type="entry name" value="alpha/beta-Hydrolases"/>
    <property type="match status" value="1"/>
</dbReference>
<dbReference type="Gene3D" id="3.40.50.1820">
    <property type="entry name" value="alpha/beta hydrolase"/>
    <property type="match status" value="1"/>
</dbReference>